<dbReference type="Proteomes" id="UP000290289">
    <property type="component" value="Chromosome 5"/>
</dbReference>
<comment type="caution">
    <text evidence="1">The sequence shown here is derived from an EMBL/GenBank/DDBJ whole genome shotgun (WGS) entry which is preliminary data.</text>
</comment>
<reference evidence="1 2" key="1">
    <citation type="submission" date="2018-10" db="EMBL/GenBank/DDBJ databases">
        <title>A high-quality apple genome assembly.</title>
        <authorList>
            <person name="Hu J."/>
        </authorList>
    </citation>
    <scope>NUCLEOTIDE SEQUENCE [LARGE SCALE GENOMIC DNA]</scope>
    <source>
        <strain evidence="2">cv. HFTH1</strain>
        <tissue evidence="1">Young leaf</tissue>
    </source>
</reference>
<evidence type="ECO:0000313" key="1">
    <source>
        <dbReference type="EMBL" id="RXI00336.1"/>
    </source>
</evidence>
<dbReference type="AlphaFoldDB" id="A0A498JYL5"/>
<organism evidence="1 2">
    <name type="scientific">Malus domestica</name>
    <name type="common">Apple</name>
    <name type="synonym">Pyrus malus</name>
    <dbReference type="NCBI Taxonomy" id="3750"/>
    <lineage>
        <taxon>Eukaryota</taxon>
        <taxon>Viridiplantae</taxon>
        <taxon>Streptophyta</taxon>
        <taxon>Embryophyta</taxon>
        <taxon>Tracheophyta</taxon>
        <taxon>Spermatophyta</taxon>
        <taxon>Magnoliopsida</taxon>
        <taxon>eudicotyledons</taxon>
        <taxon>Gunneridae</taxon>
        <taxon>Pentapetalae</taxon>
        <taxon>rosids</taxon>
        <taxon>fabids</taxon>
        <taxon>Rosales</taxon>
        <taxon>Rosaceae</taxon>
        <taxon>Amygdaloideae</taxon>
        <taxon>Maleae</taxon>
        <taxon>Malus</taxon>
    </lineage>
</organism>
<keyword evidence="2" id="KW-1185">Reference proteome</keyword>
<proteinExistence type="predicted"/>
<sequence>MLCIDPVWWVLRAPNSRRLSATSFRKASDIWDSRISATLAIAFRSKYRGSVPLLASIFCKCLTKKKNFGSDNNCCSYRQKGPALISFLQISSCLAVVLSSASTLCMLDFTSTTSPYNLGALFGFKLSDGNWMIPPSHAIKVKSGYQFSR</sequence>
<accession>A0A498JYL5</accession>
<protein>
    <submittedName>
        <fullName evidence="1">Uncharacterized protein</fullName>
    </submittedName>
</protein>
<gene>
    <name evidence="1" type="ORF">DVH24_037884</name>
</gene>
<dbReference type="EMBL" id="RDQH01000331">
    <property type="protein sequence ID" value="RXI00336.1"/>
    <property type="molecule type" value="Genomic_DNA"/>
</dbReference>
<name>A0A498JYL5_MALDO</name>
<evidence type="ECO:0000313" key="2">
    <source>
        <dbReference type="Proteomes" id="UP000290289"/>
    </source>
</evidence>